<proteinExistence type="predicted"/>
<keyword evidence="4" id="KW-1185">Reference proteome</keyword>
<dbReference type="EMBL" id="PDXF01000008">
    <property type="protein sequence ID" value="RYO05563.1"/>
    <property type="molecule type" value="Genomic_DNA"/>
</dbReference>
<reference evidence="1 4" key="2">
    <citation type="journal article" date="2019" name="bioRxiv">
        <title>Genomics, evolutionary history and diagnostics of the Alternaria alternata species group including apple and Asian pear pathotypes.</title>
        <authorList>
            <person name="Armitage A.D."/>
            <person name="Cockerton H.M."/>
            <person name="Sreenivasaprasad S."/>
            <person name="Woodhall J.W."/>
            <person name="Lane C.R."/>
            <person name="Harrison R.J."/>
            <person name="Clarkson J.P."/>
        </authorList>
    </citation>
    <scope>NUCLEOTIDE SEQUENCE</scope>
    <source>
        <strain evidence="1">FERA 1164</strain>
        <strain evidence="4">FERA 635</strain>
    </source>
</reference>
<sequence length="52" mass="5643">MNILCGPPERVDNELFVEISAENAAPNSCDLQRSRVVSLSRIVIRDQATGGT</sequence>
<organism evidence="1 3">
    <name type="scientific">Alternaria tenuissima</name>
    <dbReference type="NCBI Taxonomy" id="119927"/>
    <lineage>
        <taxon>Eukaryota</taxon>
        <taxon>Fungi</taxon>
        <taxon>Dikarya</taxon>
        <taxon>Ascomycota</taxon>
        <taxon>Pezizomycotina</taxon>
        <taxon>Dothideomycetes</taxon>
        <taxon>Pleosporomycetidae</taxon>
        <taxon>Pleosporales</taxon>
        <taxon>Pleosporineae</taxon>
        <taxon>Pleosporaceae</taxon>
        <taxon>Alternaria</taxon>
        <taxon>Alternaria sect. Alternaria</taxon>
        <taxon>Alternaria alternata complex</taxon>
    </lineage>
</organism>
<name>A0AB37WFA2_9PLEO</name>
<gene>
    <name evidence="1" type="ORF">AA0115_g6537</name>
    <name evidence="2" type="ORF">AA0119_g3082</name>
</gene>
<dbReference type="EMBL" id="PDXB01000015">
    <property type="protein sequence ID" value="RYN27029.1"/>
    <property type="molecule type" value="Genomic_DNA"/>
</dbReference>
<evidence type="ECO:0000313" key="3">
    <source>
        <dbReference type="Proteomes" id="UP000292340"/>
    </source>
</evidence>
<evidence type="ECO:0000313" key="4">
    <source>
        <dbReference type="Proteomes" id="UP000293195"/>
    </source>
</evidence>
<evidence type="ECO:0000313" key="1">
    <source>
        <dbReference type="EMBL" id="RYN27029.1"/>
    </source>
</evidence>
<reference evidence="1" key="1">
    <citation type="submission" date="2017-10" db="EMBL/GenBank/DDBJ databases">
        <authorList>
            <person name="Armitage A.D."/>
            <person name="Barbara D.J."/>
            <person name="Woodhall J.W."/>
            <person name="Sreenivasaprasad S."/>
            <person name="Lane C.R."/>
            <person name="Clarkson J.P."/>
            <person name="Harrison R.J."/>
        </authorList>
    </citation>
    <scope>NUCLEOTIDE SEQUENCE</scope>
    <source>
        <strain evidence="1">FERA 1164</strain>
        <strain evidence="2">FERA 635</strain>
    </source>
</reference>
<comment type="caution">
    <text evidence="1">The sequence shown here is derived from an EMBL/GenBank/DDBJ whole genome shotgun (WGS) entry which is preliminary data.</text>
</comment>
<dbReference type="Proteomes" id="UP000292340">
    <property type="component" value="Unassembled WGS sequence"/>
</dbReference>
<protein>
    <submittedName>
        <fullName evidence="1">Uncharacterized protein</fullName>
    </submittedName>
</protein>
<accession>A0AB37WFA2</accession>
<evidence type="ECO:0000313" key="2">
    <source>
        <dbReference type="EMBL" id="RYO05563.1"/>
    </source>
</evidence>
<dbReference type="Proteomes" id="UP000293195">
    <property type="component" value="Unassembled WGS sequence"/>
</dbReference>
<dbReference type="AlphaFoldDB" id="A0AB37WFA2"/>